<dbReference type="GO" id="GO:0005886">
    <property type="term" value="C:plasma membrane"/>
    <property type="evidence" value="ECO:0007669"/>
    <property type="project" value="TreeGrafter"/>
</dbReference>
<feature type="transmembrane region" description="Helical" evidence="7">
    <location>
        <begin position="229"/>
        <end position="249"/>
    </location>
</feature>
<dbReference type="PANTHER" id="PTHR43791">
    <property type="entry name" value="PERMEASE-RELATED"/>
    <property type="match status" value="1"/>
</dbReference>
<dbReference type="Gene3D" id="1.20.1250.20">
    <property type="entry name" value="MFS general substrate transporter like domains"/>
    <property type="match status" value="2"/>
</dbReference>
<organism evidence="9 10">
    <name type="scientific">Cercospora berteroae</name>
    <dbReference type="NCBI Taxonomy" id="357750"/>
    <lineage>
        <taxon>Eukaryota</taxon>
        <taxon>Fungi</taxon>
        <taxon>Dikarya</taxon>
        <taxon>Ascomycota</taxon>
        <taxon>Pezizomycotina</taxon>
        <taxon>Dothideomycetes</taxon>
        <taxon>Dothideomycetidae</taxon>
        <taxon>Mycosphaerellales</taxon>
        <taxon>Mycosphaerellaceae</taxon>
        <taxon>Cercospora</taxon>
    </lineage>
</organism>
<comment type="caution">
    <text evidence="9">The sequence shown here is derived from an EMBL/GenBank/DDBJ whole genome shotgun (WGS) entry which is preliminary data.</text>
</comment>
<dbReference type="OrthoDB" id="3639251at2759"/>
<reference evidence="10" key="1">
    <citation type="journal article" date="2017" name="bioRxiv">
        <title>Conservation of a gene cluster reveals novel cercosporin biosynthetic mechanisms and extends production to the genus Colletotrichum.</title>
        <authorList>
            <person name="de Jonge R."/>
            <person name="Ebert M.K."/>
            <person name="Huitt-Roehl C.R."/>
            <person name="Pal P."/>
            <person name="Suttle J.C."/>
            <person name="Spanner R.E."/>
            <person name="Neubauer J.D."/>
            <person name="Jurick W.M.II."/>
            <person name="Stott K.A."/>
            <person name="Secor G.A."/>
            <person name="Thomma B.P.H.J."/>
            <person name="Van de Peer Y."/>
            <person name="Townsend C.A."/>
            <person name="Bolton M.D."/>
        </authorList>
    </citation>
    <scope>NUCLEOTIDE SEQUENCE [LARGE SCALE GENOMIC DNA]</scope>
    <source>
        <strain evidence="10">CBS538.71</strain>
    </source>
</reference>
<feature type="transmembrane region" description="Helical" evidence="7">
    <location>
        <begin position="156"/>
        <end position="179"/>
    </location>
</feature>
<feature type="transmembrane region" description="Helical" evidence="7">
    <location>
        <begin position="131"/>
        <end position="150"/>
    </location>
</feature>
<comment type="subcellular location">
    <subcellularLocation>
        <location evidence="1">Membrane</location>
        <topology evidence="1">Multi-pass membrane protein</topology>
    </subcellularLocation>
</comment>
<dbReference type="FunFam" id="1.20.1250.20:FF:000386">
    <property type="entry name" value="MFS general substrate transporter"/>
    <property type="match status" value="1"/>
</dbReference>
<dbReference type="GO" id="GO:0098717">
    <property type="term" value="P:pantothenate import across plasma membrane"/>
    <property type="evidence" value="ECO:0007669"/>
    <property type="project" value="TreeGrafter"/>
</dbReference>
<evidence type="ECO:0000256" key="5">
    <source>
        <dbReference type="ARBA" id="ARBA00023136"/>
    </source>
</evidence>
<feature type="transmembrane region" description="Helical" evidence="7">
    <location>
        <begin position="65"/>
        <end position="82"/>
    </location>
</feature>
<feature type="transmembrane region" description="Helical" evidence="7">
    <location>
        <begin position="333"/>
        <end position="352"/>
    </location>
</feature>
<feature type="region of interest" description="Disordered" evidence="6">
    <location>
        <begin position="499"/>
        <end position="552"/>
    </location>
</feature>
<proteinExistence type="predicted"/>
<evidence type="ECO:0000256" key="7">
    <source>
        <dbReference type="SAM" id="Phobius"/>
    </source>
</evidence>
<feature type="transmembrane region" description="Helical" evidence="7">
    <location>
        <begin position="389"/>
        <end position="408"/>
    </location>
</feature>
<feature type="compositionally biased region" description="Polar residues" evidence="6">
    <location>
        <begin position="541"/>
        <end position="552"/>
    </location>
</feature>
<feature type="region of interest" description="Disordered" evidence="6">
    <location>
        <begin position="1"/>
        <end position="32"/>
    </location>
</feature>
<keyword evidence="4 7" id="KW-1133">Transmembrane helix</keyword>
<feature type="transmembrane region" description="Helical" evidence="7">
    <location>
        <begin position="420"/>
        <end position="442"/>
    </location>
</feature>
<dbReference type="SUPFAM" id="SSF103473">
    <property type="entry name" value="MFS general substrate transporter"/>
    <property type="match status" value="1"/>
</dbReference>
<evidence type="ECO:0000313" key="9">
    <source>
        <dbReference type="EMBL" id="PPJ58091.1"/>
    </source>
</evidence>
<dbReference type="Proteomes" id="UP000237631">
    <property type="component" value="Unassembled WGS sequence"/>
</dbReference>
<name>A0A2S6CED1_9PEZI</name>
<sequence>MASERSPLLQQNGGPIEETDQDDGVARSQSNKTSNLSWIMPAAIARLWGPPSTERSLLIKLDFTLLLYFSTIWFLFGINRSSYSTAYISGMKEDLNFQGKDYNYMTTIYLITYAIFQIPSTSLLTILKPRYVFVAANTIWSVLTLVTFRVEKVWQVFVLNAFEGAFSAIAYVGAHFIYGSWYKQSELGARAAVFCGFGNLGQMAGGWIQAGLIKSLEGREGEGLPAWRLIFVVVAAMTIPFAVFGWFAIPDLPEHKAARHLTEEEKDLAAKRLGEVGKTEWDWTVLRRVLLSWQFYLLPLVFMLYSLVVQAIGNNVMPLWMKSRGYSLVQQNNYPTIVHATGIVATFAYCYISDKLRSRWQCSLAIGFTFIISSAILVSNPSYDGVYFFAFYLLGTTYAPQALWYSWMADLTGHDLQLRAITTGFMNSFDFAFVTWWPLIFFPVTDAPNYQKGYIASLVTGCLTIPVIMTIAKLEKRGRAEGTIGRGFAEEHLGRGFAEEDSGYESPDHEPWEQTPWTTASGSPVPNGTRGTVEQIGQKGTIATVTPSTVMT</sequence>
<accession>A0A2S6CED1</accession>
<evidence type="ECO:0000256" key="1">
    <source>
        <dbReference type="ARBA" id="ARBA00004141"/>
    </source>
</evidence>
<feature type="transmembrane region" description="Helical" evidence="7">
    <location>
        <begin position="295"/>
        <end position="313"/>
    </location>
</feature>
<feature type="transmembrane region" description="Helical" evidence="7">
    <location>
        <begin position="191"/>
        <end position="209"/>
    </location>
</feature>
<evidence type="ECO:0000256" key="2">
    <source>
        <dbReference type="ARBA" id="ARBA00022448"/>
    </source>
</evidence>
<dbReference type="EMBL" id="PNEN01000474">
    <property type="protein sequence ID" value="PPJ58091.1"/>
    <property type="molecule type" value="Genomic_DNA"/>
</dbReference>
<dbReference type="InterPro" id="IPR011701">
    <property type="entry name" value="MFS"/>
</dbReference>
<protein>
    <recommendedName>
        <fullName evidence="8">Major facilitator superfamily (MFS) profile domain-containing protein</fullName>
    </recommendedName>
</protein>
<dbReference type="GO" id="GO:0015233">
    <property type="term" value="F:pantothenate transmembrane transporter activity"/>
    <property type="evidence" value="ECO:0007669"/>
    <property type="project" value="TreeGrafter"/>
</dbReference>
<dbReference type="PANTHER" id="PTHR43791:SF4">
    <property type="entry name" value="PANTOTHENATE TRANSPORTER FEN2"/>
    <property type="match status" value="1"/>
</dbReference>
<keyword evidence="3 7" id="KW-0812">Transmembrane</keyword>
<dbReference type="InterPro" id="IPR036259">
    <property type="entry name" value="MFS_trans_sf"/>
</dbReference>
<gene>
    <name evidence="9" type="ORF">CBER1_05297</name>
</gene>
<keyword evidence="2" id="KW-0813">Transport</keyword>
<dbReference type="Pfam" id="PF07690">
    <property type="entry name" value="MFS_1"/>
    <property type="match status" value="1"/>
</dbReference>
<evidence type="ECO:0000313" key="10">
    <source>
        <dbReference type="Proteomes" id="UP000237631"/>
    </source>
</evidence>
<dbReference type="InterPro" id="IPR020846">
    <property type="entry name" value="MFS_dom"/>
</dbReference>
<evidence type="ECO:0000256" key="3">
    <source>
        <dbReference type="ARBA" id="ARBA00022692"/>
    </source>
</evidence>
<feature type="domain" description="Major facilitator superfamily (MFS) profile" evidence="8">
    <location>
        <begin position="65"/>
        <end position="479"/>
    </location>
</feature>
<dbReference type="AlphaFoldDB" id="A0A2S6CED1"/>
<feature type="compositionally biased region" description="Polar residues" evidence="6">
    <location>
        <begin position="515"/>
        <end position="532"/>
    </location>
</feature>
<keyword evidence="10" id="KW-1185">Reference proteome</keyword>
<evidence type="ECO:0000259" key="8">
    <source>
        <dbReference type="PROSITE" id="PS50850"/>
    </source>
</evidence>
<evidence type="ECO:0000256" key="6">
    <source>
        <dbReference type="SAM" id="MobiDB-lite"/>
    </source>
</evidence>
<dbReference type="PROSITE" id="PS50850">
    <property type="entry name" value="MFS"/>
    <property type="match status" value="1"/>
</dbReference>
<keyword evidence="5 7" id="KW-0472">Membrane</keyword>
<evidence type="ECO:0000256" key="4">
    <source>
        <dbReference type="ARBA" id="ARBA00022989"/>
    </source>
</evidence>
<feature type="transmembrane region" description="Helical" evidence="7">
    <location>
        <begin position="454"/>
        <end position="472"/>
    </location>
</feature>
<feature type="transmembrane region" description="Helical" evidence="7">
    <location>
        <begin position="102"/>
        <end position="119"/>
    </location>
</feature>
<feature type="transmembrane region" description="Helical" evidence="7">
    <location>
        <begin position="364"/>
        <end position="383"/>
    </location>
</feature>